<gene>
    <name evidence="1" type="ordered locus">Mlg_2382</name>
</gene>
<dbReference type="EMBL" id="CP000453">
    <property type="protein sequence ID" value="ABI57722.1"/>
    <property type="molecule type" value="Genomic_DNA"/>
</dbReference>
<reference evidence="2" key="1">
    <citation type="submission" date="2006-08" db="EMBL/GenBank/DDBJ databases">
        <title>Complete sequence of Alkalilimnicola ehrilichei MLHE-1.</title>
        <authorList>
            <person name="Copeland A."/>
            <person name="Lucas S."/>
            <person name="Lapidus A."/>
            <person name="Barry K."/>
            <person name="Detter J.C."/>
            <person name="Glavina del Rio T."/>
            <person name="Hammon N."/>
            <person name="Israni S."/>
            <person name="Dalin E."/>
            <person name="Tice H."/>
            <person name="Pitluck S."/>
            <person name="Sims D."/>
            <person name="Brettin T."/>
            <person name="Bruce D."/>
            <person name="Han C."/>
            <person name="Tapia R."/>
            <person name="Gilna P."/>
            <person name="Schmutz J."/>
            <person name="Larimer F."/>
            <person name="Land M."/>
            <person name="Hauser L."/>
            <person name="Kyrpides N."/>
            <person name="Mikhailova N."/>
            <person name="Oremland R.S."/>
            <person name="Hoeft S.E."/>
            <person name="Switzer-Blum J."/>
            <person name="Kulp T."/>
            <person name="King G."/>
            <person name="Tabita R."/>
            <person name="Witte B."/>
            <person name="Santini J.M."/>
            <person name="Basu P."/>
            <person name="Hollibaugh J.T."/>
            <person name="Xie G."/>
            <person name="Stolz J.F."/>
            <person name="Richardson P."/>
        </authorList>
    </citation>
    <scope>NUCLEOTIDE SEQUENCE [LARGE SCALE GENOMIC DNA]</scope>
    <source>
        <strain evidence="2">ATCC BAA-1101 / DSM 17681 / MLHE-1</strain>
    </source>
</reference>
<organism evidence="1 2">
    <name type="scientific">Alkalilimnicola ehrlichii (strain ATCC BAA-1101 / DSM 17681 / MLHE-1)</name>
    <dbReference type="NCBI Taxonomy" id="187272"/>
    <lineage>
        <taxon>Bacteria</taxon>
        <taxon>Pseudomonadati</taxon>
        <taxon>Pseudomonadota</taxon>
        <taxon>Gammaproteobacteria</taxon>
        <taxon>Chromatiales</taxon>
        <taxon>Ectothiorhodospiraceae</taxon>
        <taxon>Alkalilimnicola</taxon>
    </lineage>
</organism>
<dbReference type="eggNOG" id="COG2430">
    <property type="taxonomic scope" value="Bacteria"/>
</dbReference>
<dbReference type="OrthoDB" id="6695259at2"/>
<dbReference type="Proteomes" id="UP000001962">
    <property type="component" value="Chromosome"/>
</dbReference>
<dbReference type="KEGG" id="aeh:Mlg_2382"/>
<proteinExistence type="predicted"/>
<accession>Q0A615</accession>
<dbReference type="HOGENOM" id="CLU_053683_0_0_6"/>
<protein>
    <recommendedName>
        <fullName evidence="3">DUF432 domain-containing protein</fullName>
    </recommendedName>
</protein>
<evidence type="ECO:0000313" key="2">
    <source>
        <dbReference type="Proteomes" id="UP000001962"/>
    </source>
</evidence>
<name>Q0A615_ALKEH</name>
<sequence length="272" mass="30908">MSGSQAAGGRVARWYGDFNIAQGFTRQWLVGPMRLRVHHGLNEWRLLREQDPDPWLDRLEMVHSDDPALIPEGEQLHRVVLATPESRIHLELLPADRAVVSRPVSPVSVPGGEAVRVYVSTPVWVRVTLGERQHRMLEQPSYRPSDTWFGPSNMEGEICYATRSRFRLTLAEQARSPARVITPVQIRNQAADPLTLDRLNVPMPWLPLYADQDDHLWTPEVGLTRRADGDLAELRFTDQPPRECHGGTRLSAPRQSGRQHTAFRAFTQLLRG</sequence>
<dbReference type="AlphaFoldDB" id="Q0A615"/>
<evidence type="ECO:0000313" key="1">
    <source>
        <dbReference type="EMBL" id="ABI57722.1"/>
    </source>
</evidence>
<evidence type="ECO:0008006" key="3">
    <source>
        <dbReference type="Google" id="ProtNLM"/>
    </source>
</evidence>
<dbReference type="RefSeq" id="WP_011630115.1">
    <property type="nucleotide sequence ID" value="NC_008340.1"/>
</dbReference>
<keyword evidence="2" id="KW-1185">Reference proteome</keyword>